<name>A0A5D2QME3_GOSTO</name>
<reference evidence="2 3" key="1">
    <citation type="submission" date="2019-07" db="EMBL/GenBank/DDBJ databases">
        <title>WGS assembly of Gossypium tomentosum.</title>
        <authorList>
            <person name="Chen Z.J."/>
            <person name="Sreedasyam A."/>
            <person name="Ando A."/>
            <person name="Song Q."/>
            <person name="De L."/>
            <person name="Hulse-Kemp A."/>
            <person name="Ding M."/>
            <person name="Ye W."/>
            <person name="Kirkbride R."/>
            <person name="Jenkins J."/>
            <person name="Plott C."/>
            <person name="Lovell J."/>
            <person name="Lin Y.-M."/>
            <person name="Vaughn R."/>
            <person name="Liu B."/>
            <person name="Li W."/>
            <person name="Simpson S."/>
            <person name="Scheffler B."/>
            <person name="Saski C."/>
            <person name="Grover C."/>
            <person name="Hu G."/>
            <person name="Conover J."/>
            <person name="Carlson J."/>
            <person name="Shu S."/>
            <person name="Boston L."/>
            <person name="Williams M."/>
            <person name="Peterson D."/>
            <person name="Mcgee K."/>
            <person name="Jones D."/>
            <person name="Wendel J."/>
            <person name="Stelly D."/>
            <person name="Grimwood J."/>
            <person name="Schmutz J."/>
        </authorList>
    </citation>
    <scope>NUCLEOTIDE SEQUENCE [LARGE SCALE GENOMIC DNA]</scope>
    <source>
        <strain evidence="2">7179.01</strain>
    </source>
</reference>
<evidence type="ECO:0000313" key="3">
    <source>
        <dbReference type="Proteomes" id="UP000322667"/>
    </source>
</evidence>
<feature type="transmembrane region" description="Helical" evidence="1">
    <location>
        <begin position="47"/>
        <end position="66"/>
    </location>
</feature>
<proteinExistence type="predicted"/>
<sequence length="82" mass="9356">MFLSHSISRFSSPSLQFLSSFFIFFVLPFSILFLFPFFLVHILTRKYLLPFTSASSICAGPLLLQVQSVLGRDHSLLVDGRR</sequence>
<keyword evidence="1" id="KW-1133">Transmembrane helix</keyword>
<accession>A0A5D2QME3</accession>
<gene>
    <name evidence="2" type="ORF">ES332_A05G308500v1</name>
</gene>
<keyword evidence="1" id="KW-0472">Membrane</keyword>
<evidence type="ECO:0000313" key="2">
    <source>
        <dbReference type="EMBL" id="TYI29323.1"/>
    </source>
</evidence>
<keyword evidence="3" id="KW-1185">Reference proteome</keyword>
<protein>
    <submittedName>
        <fullName evidence="2">Uncharacterized protein</fullName>
    </submittedName>
</protein>
<keyword evidence="1" id="KW-0812">Transmembrane</keyword>
<feature type="transmembrane region" description="Helical" evidence="1">
    <location>
        <begin position="20"/>
        <end position="40"/>
    </location>
</feature>
<dbReference type="Proteomes" id="UP000322667">
    <property type="component" value="Chromosome A05"/>
</dbReference>
<organism evidence="2 3">
    <name type="scientific">Gossypium tomentosum</name>
    <name type="common">Hawaiian cotton</name>
    <name type="synonym">Gossypium sandvicense</name>
    <dbReference type="NCBI Taxonomy" id="34277"/>
    <lineage>
        <taxon>Eukaryota</taxon>
        <taxon>Viridiplantae</taxon>
        <taxon>Streptophyta</taxon>
        <taxon>Embryophyta</taxon>
        <taxon>Tracheophyta</taxon>
        <taxon>Spermatophyta</taxon>
        <taxon>Magnoliopsida</taxon>
        <taxon>eudicotyledons</taxon>
        <taxon>Gunneridae</taxon>
        <taxon>Pentapetalae</taxon>
        <taxon>rosids</taxon>
        <taxon>malvids</taxon>
        <taxon>Malvales</taxon>
        <taxon>Malvaceae</taxon>
        <taxon>Malvoideae</taxon>
        <taxon>Gossypium</taxon>
    </lineage>
</organism>
<dbReference type="EMBL" id="CM017614">
    <property type="protein sequence ID" value="TYI29323.1"/>
    <property type="molecule type" value="Genomic_DNA"/>
</dbReference>
<evidence type="ECO:0000256" key="1">
    <source>
        <dbReference type="SAM" id="Phobius"/>
    </source>
</evidence>
<dbReference type="AlphaFoldDB" id="A0A5D2QME3"/>